<dbReference type="Proteomes" id="UP000275256">
    <property type="component" value="Unassembled WGS sequence"/>
</dbReference>
<accession>A0A3M0G8I9</accession>
<evidence type="ECO:0000313" key="4">
    <source>
        <dbReference type="EMBL" id="RMB61224.1"/>
    </source>
</evidence>
<name>A0A3M0G8I9_9ACTN</name>
<keyword evidence="1" id="KW-0328">Glycosyltransferase</keyword>
<protein>
    <submittedName>
        <fullName evidence="4">Glycosyltransferase</fullName>
    </submittedName>
</protein>
<dbReference type="PANTHER" id="PTHR12526">
    <property type="entry name" value="GLYCOSYLTRANSFERASE"/>
    <property type="match status" value="1"/>
</dbReference>
<dbReference type="RefSeq" id="WP_121899770.1">
    <property type="nucleotide sequence ID" value="NZ_REFW01000001.1"/>
</dbReference>
<dbReference type="GO" id="GO:0016757">
    <property type="term" value="F:glycosyltransferase activity"/>
    <property type="evidence" value="ECO:0007669"/>
    <property type="project" value="UniProtKB-KW"/>
</dbReference>
<dbReference type="SUPFAM" id="SSF53756">
    <property type="entry name" value="UDP-Glycosyltransferase/glycogen phosphorylase"/>
    <property type="match status" value="1"/>
</dbReference>
<keyword evidence="5" id="KW-1185">Reference proteome</keyword>
<dbReference type="PANTHER" id="PTHR12526:SF629">
    <property type="entry name" value="TEICHURONIC ACID BIOSYNTHESIS GLYCOSYLTRANSFERASE TUAH-RELATED"/>
    <property type="match status" value="1"/>
</dbReference>
<evidence type="ECO:0000256" key="1">
    <source>
        <dbReference type="ARBA" id="ARBA00022676"/>
    </source>
</evidence>
<comment type="caution">
    <text evidence="4">The sequence shown here is derived from an EMBL/GenBank/DDBJ whole genome shotgun (WGS) entry which is preliminary data.</text>
</comment>
<dbReference type="AlphaFoldDB" id="A0A3M0G8I9"/>
<proteinExistence type="predicted"/>
<evidence type="ECO:0000256" key="2">
    <source>
        <dbReference type="ARBA" id="ARBA00022679"/>
    </source>
</evidence>
<dbReference type="InterPro" id="IPR001296">
    <property type="entry name" value="Glyco_trans_1"/>
</dbReference>
<keyword evidence="2 4" id="KW-0808">Transferase</keyword>
<dbReference type="EMBL" id="REFW01000001">
    <property type="protein sequence ID" value="RMB61224.1"/>
    <property type="molecule type" value="Genomic_DNA"/>
</dbReference>
<feature type="domain" description="Glycosyl transferase family 1" evidence="3">
    <location>
        <begin position="165"/>
        <end position="326"/>
    </location>
</feature>
<dbReference type="Gene3D" id="3.40.50.2000">
    <property type="entry name" value="Glycogen Phosphorylase B"/>
    <property type="match status" value="1"/>
</dbReference>
<evidence type="ECO:0000259" key="3">
    <source>
        <dbReference type="Pfam" id="PF00534"/>
    </source>
</evidence>
<dbReference type="Pfam" id="PF00534">
    <property type="entry name" value="Glycos_transf_1"/>
    <property type="match status" value="1"/>
</dbReference>
<dbReference type="OrthoDB" id="9815351at2"/>
<sequence length="352" mass="38915">MADARLHRTSAALRRAGFDVSIRGLGDAALGPRECEVVAEAPVGKLRRGLRALLWPWQARADVLVTIDPDPTPSAWLASKARRMTWVADVHEDYRALLKDRSWVPKPLLMLLQSAVSGLTWATRHADLVLVADEHVPPRRAPLRYVMRNEPDFTLLPEMATHVDDGAWRAVYIGDNRRSRGLQTMVEAIALTAGDDRPWELDIVGPAAGDDREWLESRLQDPDCSRIRFHGRQEPKQSWAIAEGADIGFCMLANTPAFAEAMPSKIYEYLACGLPTIATPLPRVAELLHRTGAGAIVESPEETARVLRRYATDPLWRADLVAAAREAGEVARTRRNTYDEAASRIAGLVSAG</sequence>
<gene>
    <name evidence="4" type="ORF">EAX62_00675</name>
</gene>
<evidence type="ECO:0000313" key="5">
    <source>
        <dbReference type="Proteomes" id="UP000275256"/>
    </source>
</evidence>
<organism evidence="4 5">
    <name type="scientific">Tessaracoccus antarcticus</name>
    <dbReference type="NCBI Taxonomy" id="2479848"/>
    <lineage>
        <taxon>Bacteria</taxon>
        <taxon>Bacillati</taxon>
        <taxon>Actinomycetota</taxon>
        <taxon>Actinomycetes</taxon>
        <taxon>Propionibacteriales</taxon>
        <taxon>Propionibacteriaceae</taxon>
        <taxon>Tessaracoccus</taxon>
    </lineage>
</organism>
<reference evidence="4 5" key="1">
    <citation type="submission" date="2018-10" db="EMBL/GenBank/DDBJ databases">
        <title>Tessaracoccus antarcticuss sp. nov., isolated from sediment.</title>
        <authorList>
            <person name="Zhou L.Y."/>
            <person name="Du Z.J."/>
        </authorList>
    </citation>
    <scope>NUCLEOTIDE SEQUENCE [LARGE SCALE GENOMIC DNA]</scope>
    <source>
        <strain evidence="4 5">JDX10</strain>
    </source>
</reference>